<feature type="transmembrane region" description="Helical" evidence="6">
    <location>
        <begin position="26"/>
        <end position="45"/>
    </location>
</feature>
<dbReference type="InterPro" id="IPR043428">
    <property type="entry name" value="LivM-like"/>
</dbReference>
<evidence type="ECO:0000256" key="2">
    <source>
        <dbReference type="ARBA" id="ARBA00022475"/>
    </source>
</evidence>
<dbReference type="PANTHER" id="PTHR30482:SF20">
    <property type="entry name" value="HIGH-AFFINITY BRANCHED-CHAIN AMINO ACID TRANSPORT SYSTEM PERMEASE PROTEIN LIVM"/>
    <property type="match status" value="1"/>
</dbReference>
<evidence type="ECO:0000313" key="7">
    <source>
        <dbReference type="EMBL" id="GHD44518.1"/>
    </source>
</evidence>
<name>A0A919CNE1_9PROT</name>
<dbReference type="PANTHER" id="PTHR30482">
    <property type="entry name" value="HIGH-AFFINITY BRANCHED-CHAIN AMINO ACID TRANSPORT SYSTEM PERMEASE"/>
    <property type="match status" value="1"/>
</dbReference>
<feature type="transmembrane region" description="Helical" evidence="6">
    <location>
        <begin position="231"/>
        <end position="251"/>
    </location>
</feature>
<gene>
    <name evidence="7" type="ORF">GCM10017083_12010</name>
</gene>
<dbReference type="EMBL" id="BMZS01000002">
    <property type="protein sequence ID" value="GHD44518.1"/>
    <property type="molecule type" value="Genomic_DNA"/>
</dbReference>
<sequence length="345" mass="36790">MTADTEVTGRAMDRERRIAGLTADGWRKAVMALILAAAVALPFGLGSFQTFQVTLVLIYAIAILGLNILTGFNGQFSLGHSAFFAIGAYTSAILMDRYEMTSYLTIPIAGGFGFVAGFLFGFPALRLSGLYLALATFALSVATPQLLKYNHFEEFTGGVQGINLLKDSAPFDLPFSVDQWWYFVTLAIALLCFWMARNLVHSRTGRAIMAIRDNPIAAATMGVNTALYKTLTFGVSAFLTAVAGALSAIVVEYVAPDSFTFLLSVYFLIGLVVGGVGWIPGAVIGGAFVLYVPNLAEGISTGLAGVLFGVIILLVIYLMPSGASGLVRLAVTRLQRGFDQDNNKA</sequence>
<feature type="transmembrane region" description="Helical" evidence="6">
    <location>
        <begin position="180"/>
        <end position="200"/>
    </location>
</feature>
<dbReference type="RefSeq" id="WP_189988016.1">
    <property type="nucleotide sequence ID" value="NZ_BMZS01000002.1"/>
</dbReference>
<dbReference type="InterPro" id="IPR001851">
    <property type="entry name" value="ABC_transp_permease"/>
</dbReference>
<feature type="transmembrane region" description="Helical" evidence="6">
    <location>
        <begin position="51"/>
        <end position="69"/>
    </location>
</feature>
<proteinExistence type="predicted"/>
<dbReference type="AlphaFoldDB" id="A0A919CNE1"/>
<feature type="transmembrane region" description="Helical" evidence="6">
    <location>
        <begin position="101"/>
        <end position="122"/>
    </location>
</feature>
<feature type="transmembrane region" description="Helical" evidence="6">
    <location>
        <begin position="129"/>
        <end position="147"/>
    </location>
</feature>
<accession>A0A919CNE1</accession>
<evidence type="ECO:0000256" key="1">
    <source>
        <dbReference type="ARBA" id="ARBA00004651"/>
    </source>
</evidence>
<keyword evidence="2" id="KW-1003">Cell membrane</keyword>
<keyword evidence="5 6" id="KW-0472">Membrane</keyword>
<dbReference type="GO" id="GO:0005886">
    <property type="term" value="C:plasma membrane"/>
    <property type="evidence" value="ECO:0007669"/>
    <property type="project" value="UniProtKB-SubCell"/>
</dbReference>
<dbReference type="GO" id="GO:0015658">
    <property type="term" value="F:branched-chain amino acid transmembrane transporter activity"/>
    <property type="evidence" value="ECO:0007669"/>
    <property type="project" value="InterPro"/>
</dbReference>
<dbReference type="Proteomes" id="UP000630353">
    <property type="component" value="Unassembled WGS sequence"/>
</dbReference>
<dbReference type="CDD" id="cd06581">
    <property type="entry name" value="TM_PBP1_LivM_like"/>
    <property type="match status" value="1"/>
</dbReference>
<protein>
    <submittedName>
        <fullName evidence="7">Branched-chain amino acid ABC transporter permease</fullName>
    </submittedName>
</protein>
<evidence type="ECO:0000313" key="8">
    <source>
        <dbReference type="Proteomes" id="UP000630353"/>
    </source>
</evidence>
<evidence type="ECO:0000256" key="5">
    <source>
        <dbReference type="ARBA" id="ARBA00023136"/>
    </source>
</evidence>
<feature type="transmembrane region" description="Helical" evidence="6">
    <location>
        <begin position="76"/>
        <end position="95"/>
    </location>
</feature>
<feature type="transmembrane region" description="Helical" evidence="6">
    <location>
        <begin position="299"/>
        <end position="319"/>
    </location>
</feature>
<feature type="transmembrane region" description="Helical" evidence="6">
    <location>
        <begin position="263"/>
        <end position="292"/>
    </location>
</feature>
<evidence type="ECO:0000256" key="3">
    <source>
        <dbReference type="ARBA" id="ARBA00022692"/>
    </source>
</evidence>
<reference evidence="7" key="1">
    <citation type="journal article" date="2014" name="Int. J. Syst. Evol. Microbiol.">
        <title>Complete genome sequence of Corynebacterium casei LMG S-19264T (=DSM 44701T), isolated from a smear-ripened cheese.</title>
        <authorList>
            <consortium name="US DOE Joint Genome Institute (JGI-PGF)"/>
            <person name="Walter F."/>
            <person name="Albersmeier A."/>
            <person name="Kalinowski J."/>
            <person name="Ruckert C."/>
        </authorList>
    </citation>
    <scope>NUCLEOTIDE SEQUENCE</scope>
    <source>
        <strain evidence="7">KCTC 42651</strain>
    </source>
</reference>
<comment type="subcellular location">
    <subcellularLocation>
        <location evidence="1">Cell membrane</location>
        <topology evidence="1">Multi-pass membrane protein</topology>
    </subcellularLocation>
</comment>
<comment type="caution">
    <text evidence="7">The sequence shown here is derived from an EMBL/GenBank/DDBJ whole genome shotgun (WGS) entry which is preliminary data.</text>
</comment>
<keyword evidence="4 6" id="KW-1133">Transmembrane helix</keyword>
<keyword evidence="8" id="KW-1185">Reference proteome</keyword>
<evidence type="ECO:0000256" key="6">
    <source>
        <dbReference type="SAM" id="Phobius"/>
    </source>
</evidence>
<dbReference type="Pfam" id="PF02653">
    <property type="entry name" value="BPD_transp_2"/>
    <property type="match status" value="1"/>
</dbReference>
<evidence type="ECO:0000256" key="4">
    <source>
        <dbReference type="ARBA" id="ARBA00022989"/>
    </source>
</evidence>
<reference evidence="7" key="2">
    <citation type="submission" date="2020-09" db="EMBL/GenBank/DDBJ databases">
        <authorList>
            <person name="Sun Q."/>
            <person name="Kim S."/>
        </authorList>
    </citation>
    <scope>NUCLEOTIDE SEQUENCE</scope>
    <source>
        <strain evidence="7">KCTC 42651</strain>
    </source>
</reference>
<organism evidence="7 8">
    <name type="scientific">Thalassobaculum fulvum</name>
    <dbReference type="NCBI Taxonomy" id="1633335"/>
    <lineage>
        <taxon>Bacteria</taxon>
        <taxon>Pseudomonadati</taxon>
        <taxon>Pseudomonadota</taxon>
        <taxon>Alphaproteobacteria</taxon>
        <taxon>Rhodospirillales</taxon>
        <taxon>Thalassobaculaceae</taxon>
        <taxon>Thalassobaculum</taxon>
    </lineage>
</organism>
<keyword evidence="3 6" id="KW-0812">Transmembrane</keyword>